<evidence type="ECO:0000313" key="5">
    <source>
        <dbReference type="EMBL" id="MBB3997047.1"/>
    </source>
</evidence>
<reference evidence="5 6" key="1">
    <citation type="submission" date="2020-08" db="EMBL/GenBank/DDBJ databases">
        <title>Genomic Encyclopedia of Type Strains, Phase IV (KMG-IV): sequencing the most valuable type-strain genomes for metagenomic binning, comparative biology and taxonomic classification.</title>
        <authorList>
            <person name="Goeker M."/>
        </authorList>
    </citation>
    <scope>NUCLEOTIDE SEQUENCE [LARGE SCALE GENOMIC DNA]</scope>
    <source>
        <strain evidence="5 6">DSM 102238</strain>
    </source>
</reference>
<dbReference type="GO" id="GO:0016887">
    <property type="term" value="F:ATP hydrolysis activity"/>
    <property type="evidence" value="ECO:0007669"/>
    <property type="project" value="TreeGrafter"/>
</dbReference>
<dbReference type="InterPro" id="IPR027417">
    <property type="entry name" value="P-loop_NTPase"/>
</dbReference>
<keyword evidence="2" id="KW-0547">Nucleotide-binding</keyword>
<evidence type="ECO:0000256" key="2">
    <source>
        <dbReference type="ARBA" id="ARBA00022741"/>
    </source>
</evidence>
<gene>
    <name evidence="5" type="ORF">GGR04_000868</name>
</gene>
<proteinExistence type="inferred from homology"/>
<dbReference type="PANTHER" id="PTHR30258:SF2">
    <property type="entry name" value="COMG OPERON PROTEIN 1"/>
    <property type="match status" value="1"/>
</dbReference>
<dbReference type="GO" id="GO:0005886">
    <property type="term" value="C:plasma membrane"/>
    <property type="evidence" value="ECO:0007669"/>
    <property type="project" value="TreeGrafter"/>
</dbReference>
<dbReference type="Gene3D" id="3.40.50.300">
    <property type="entry name" value="P-loop containing nucleotide triphosphate hydrolases"/>
    <property type="match status" value="1"/>
</dbReference>
<organism evidence="5 6">
    <name type="scientific">Aureimonas pseudogalii</name>
    <dbReference type="NCBI Taxonomy" id="1744844"/>
    <lineage>
        <taxon>Bacteria</taxon>
        <taxon>Pseudomonadati</taxon>
        <taxon>Pseudomonadota</taxon>
        <taxon>Alphaproteobacteria</taxon>
        <taxon>Hyphomicrobiales</taxon>
        <taxon>Aurantimonadaceae</taxon>
        <taxon>Aureimonas</taxon>
    </lineage>
</organism>
<name>A0A7W6ED13_9HYPH</name>
<comment type="caution">
    <text evidence="5">The sequence shown here is derived from an EMBL/GenBank/DDBJ whole genome shotgun (WGS) entry which is preliminary data.</text>
</comment>
<dbReference type="GO" id="GO:0005524">
    <property type="term" value="F:ATP binding"/>
    <property type="evidence" value="ECO:0007669"/>
    <property type="project" value="UniProtKB-KW"/>
</dbReference>
<comment type="similarity">
    <text evidence="1">Belongs to the GSP E family.</text>
</comment>
<evidence type="ECO:0000313" key="6">
    <source>
        <dbReference type="Proteomes" id="UP000542776"/>
    </source>
</evidence>
<dbReference type="EMBL" id="JACIEK010000001">
    <property type="protein sequence ID" value="MBB3997047.1"/>
    <property type="molecule type" value="Genomic_DNA"/>
</dbReference>
<dbReference type="PANTHER" id="PTHR30258">
    <property type="entry name" value="TYPE II SECRETION SYSTEM PROTEIN GSPE-RELATED"/>
    <property type="match status" value="1"/>
</dbReference>
<keyword evidence="6" id="KW-1185">Reference proteome</keyword>
<sequence length="135" mass="14250">MRVWGSKRRPTAVIADRREDARLETLPTPHGFVEPGVLVRPQIEVLLLRPLGQSCRDGDDELPGFPTPLAARIDAMANRPSAILLVTGPTGSGKTTTLHTNSAATSGTRLVDMGVEPFLLAALPNGVHLAAGGRA</sequence>
<protein>
    <submittedName>
        <fullName evidence="5">Type II secretory ATPase GspE/PulE/Tfp pilus assembly ATPase PilB-like protein</fullName>
    </submittedName>
</protein>
<dbReference type="SUPFAM" id="SSF52540">
    <property type="entry name" value="P-loop containing nucleoside triphosphate hydrolases"/>
    <property type="match status" value="1"/>
</dbReference>
<accession>A0A7W6ED13</accession>
<dbReference type="InterPro" id="IPR001482">
    <property type="entry name" value="T2SS/T4SS_dom"/>
</dbReference>
<feature type="domain" description="Bacterial type II secretion system protein E" evidence="4">
    <location>
        <begin position="11"/>
        <end position="98"/>
    </location>
</feature>
<dbReference type="AlphaFoldDB" id="A0A7W6ED13"/>
<keyword evidence="3" id="KW-0067">ATP-binding</keyword>
<evidence type="ECO:0000256" key="3">
    <source>
        <dbReference type="ARBA" id="ARBA00022840"/>
    </source>
</evidence>
<dbReference type="RefSeq" id="WP_183198194.1">
    <property type="nucleotide sequence ID" value="NZ_JACIEK010000001.1"/>
</dbReference>
<dbReference type="Pfam" id="PF00437">
    <property type="entry name" value="T2SSE"/>
    <property type="match status" value="1"/>
</dbReference>
<dbReference type="Proteomes" id="UP000542776">
    <property type="component" value="Unassembled WGS sequence"/>
</dbReference>
<evidence type="ECO:0000256" key="1">
    <source>
        <dbReference type="ARBA" id="ARBA00006611"/>
    </source>
</evidence>
<evidence type="ECO:0000259" key="4">
    <source>
        <dbReference type="Pfam" id="PF00437"/>
    </source>
</evidence>